<evidence type="ECO:0000256" key="1">
    <source>
        <dbReference type="SAM" id="MobiDB-lite"/>
    </source>
</evidence>
<accession>A0ABV3W4I3</accession>
<evidence type="ECO:0000259" key="2">
    <source>
        <dbReference type="Pfam" id="PF18431"/>
    </source>
</evidence>
<organism evidence="3 4">
    <name type="scientific">Lysinibacillus xylanilyticus</name>
    <dbReference type="NCBI Taxonomy" id="582475"/>
    <lineage>
        <taxon>Bacteria</taxon>
        <taxon>Bacillati</taxon>
        <taxon>Bacillota</taxon>
        <taxon>Bacilli</taxon>
        <taxon>Bacillales</taxon>
        <taxon>Bacillaceae</taxon>
        <taxon>Lysinibacillus</taxon>
    </lineage>
</organism>
<sequence>MVRSITGPSKQISTYVTNNSNNLAKGLSEIASKRISNSSTSNSSKGSAQRATQIITDSRSAVENGLRSYITNRESNSSSNNSTNIRSDNRIIYGVDSSSIGGTTINNLYSTNSMDGVRIASLDSVEISDESRQLYVAKSSNKWMDIAENIFDIATDFIPGIGTAKDIYNVYKTLTDSKSSVKDVAWALADLIPGPSLTKLKKLGDVIIDKYDLSSSISKKLKDALVKTTAKKIGDMDLSDTKKLINASEGRGLAGHTKRDHVDITDEDLQARSKTKAKHGASKFSSQKVMNEFVNTVLVDEADEIATWLKGDSKKDFAPKHKSKTPLGYGYKYDGKGSYKRSDKLDTGVVVLQRDDSNEYGFIVKTAYPYVR</sequence>
<comment type="caution">
    <text evidence="3">The sequence shown here is derived from an EMBL/GenBank/DDBJ whole genome shotgun (WGS) entry which is preliminary data.</text>
</comment>
<feature type="region of interest" description="Disordered" evidence="1">
    <location>
        <begin position="35"/>
        <end position="57"/>
    </location>
</feature>
<evidence type="ECO:0000313" key="4">
    <source>
        <dbReference type="Proteomes" id="UP001558534"/>
    </source>
</evidence>
<dbReference type="Proteomes" id="UP001558534">
    <property type="component" value="Unassembled WGS sequence"/>
</dbReference>
<protein>
    <submittedName>
        <fullName evidence="3">RNase A-like domain-containing protein</fullName>
    </submittedName>
</protein>
<dbReference type="RefSeq" id="WP_368638527.1">
    <property type="nucleotide sequence ID" value="NZ_JBFRHK010000024.1"/>
</dbReference>
<keyword evidence="4" id="KW-1185">Reference proteome</keyword>
<name>A0ABV3W4I3_9BACI</name>
<evidence type="ECO:0000313" key="3">
    <source>
        <dbReference type="EMBL" id="MEX3748108.1"/>
    </source>
</evidence>
<dbReference type="EMBL" id="JBFRHK010000024">
    <property type="protein sequence ID" value="MEX3748108.1"/>
    <property type="molecule type" value="Genomic_DNA"/>
</dbReference>
<proteinExistence type="predicted"/>
<feature type="domain" description="Bacterial CdiA-CT RNAse A" evidence="2">
    <location>
        <begin position="255"/>
        <end position="369"/>
    </location>
</feature>
<gene>
    <name evidence="3" type="ORF">AB1300_23815</name>
</gene>
<feature type="compositionally biased region" description="Low complexity" evidence="1">
    <location>
        <begin position="35"/>
        <end position="48"/>
    </location>
</feature>
<reference evidence="3 4" key="1">
    <citation type="submission" date="2024-07" db="EMBL/GenBank/DDBJ databases">
        <title>Characterization of a bacterium isolated from hydrolysated instant sea cucumber by whole-genome sequencing and metabolomics.</title>
        <authorList>
            <person name="Luo X."/>
            <person name="Zhang Z."/>
            <person name="Zheng Z."/>
            <person name="Zhang W."/>
            <person name="Ming T."/>
            <person name="Jiao L."/>
            <person name="Su X."/>
            <person name="Kong F."/>
            <person name="Xu J."/>
        </authorList>
    </citation>
    <scope>NUCLEOTIDE SEQUENCE [LARGE SCALE GENOMIC DNA]</scope>
    <source>
        <strain evidence="3 4">XL-2024</strain>
    </source>
</reference>
<dbReference type="InterPro" id="IPR041436">
    <property type="entry name" value="RNAse_A_bac"/>
</dbReference>
<dbReference type="Pfam" id="PF18431">
    <property type="entry name" value="RNAse_A_bac"/>
    <property type="match status" value="1"/>
</dbReference>